<dbReference type="AlphaFoldDB" id="A0A7C0YAT5"/>
<dbReference type="PANTHER" id="PTHR47964:SF1">
    <property type="entry name" value="ATP-DEPENDENT DNA HELICASE HOMOLOG RECG, CHLOROPLASTIC"/>
    <property type="match status" value="1"/>
</dbReference>
<evidence type="ECO:0000256" key="2">
    <source>
        <dbReference type="ARBA" id="ARBA00022801"/>
    </source>
</evidence>
<evidence type="ECO:0000256" key="5">
    <source>
        <dbReference type="ARBA" id="ARBA00023204"/>
    </source>
</evidence>
<dbReference type="GO" id="GO:0005524">
    <property type="term" value="F:ATP binding"/>
    <property type="evidence" value="ECO:0007669"/>
    <property type="project" value="InterPro"/>
</dbReference>
<dbReference type="InterPro" id="IPR047112">
    <property type="entry name" value="RecG/Mfd"/>
</dbReference>
<keyword evidence="2" id="KW-0378">Hydrolase</keyword>
<dbReference type="Pfam" id="PF00270">
    <property type="entry name" value="DEAD"/>
    <property type="match status" value="1"/>
</dbReference>
<accession>A0A7C0YAT5</accession>
<proteinExistence type="predicted"/>
<feature type="domain" description="Helicase ATP-binding" evidence="6">
    <location>
        <begin position="373"/>
        <end position="467"/>
    </location>
</feature>
<name>A0A7C0YAT5_DESA2</name>
<dbReference type="InterPro" id="IPR014001">
    <property type="entry name" value="Helicase_ATP-bd"/>
</dbReference>
<dbReference type="PROSITE" id="PS51192">
    <property type="entry name" value="HELICASE_ATP_BIND_1"/>
    <property type="match status" value="1"/>
</dbReference>
<keyword evidence="3 7" id="KW-0067">ATP-binding</keyword>
<keyword evidence="3 7" id="KW-0547">Nucleotide-binding</keyword>
<gene>
    <name evidence="7" type="ORF">ENG63_09890</name>
</gene>
<dbReference type="InterPro" id="IPR012340">
    <property type="entry name" value="NA-bd_OB-fold"/>
</dbReference>
<feature type="non-terminal residue" evidence="7">
    <location>
        <position position="467"/>
    </location>
</feature>
<keyword evidence="1" id="KW-0227">DNA damage</keyword>
<keyword evidence="4" id="KW-0238">DNA-binding</keyword>
<organism evidence="7">
    <name type="scientific">Desulfofervidus auxilii</name>
    <dbReference type="NCBI Taxonomy" id="1621989"/>
    <lineage>
        <taxon>Bacteria</taxon>
        <taxon>Pseudomonadati</taxon>
        <taxon>Thermodesulfobacteriota</taxon>
        <taxon>Candidatus Desulfofervidia</taxon>
        <taxon>Candidatus Desulfofervidales</taxon>
        <taxon>Candidatus Desulfofervidaceae</taxon>
        <taxon>Candidatus Desulfofervidus</taxon>
    </lineage>
</organism>
<evidence type="ECO:0000313" key="7">
    <source>
        <dbReference type="EMBL" id="HDD45151.1"/>
    </source>
</evidence>
<dbReference type="Proteomes" id="UP000886289">
    <property type="component" value="Unassembled WGS sequence"/>
</dbReference>
<keyword evidence="5" id="KW-0234">DNA repair</keyword>
<dbReference type="GO" id="GO:0016787">
    <property type="term" value="F:hydrolase activity"/>
    <property type="evidence" value="ECO:0007669"/>
    <property type="project" value="UniProtKB-KW"/>
</dbReference>
<reference evidence="7" key="1">
    <citation type="journal article" date="2020" name="mSystems">
        <title>Genome- and Community-Level Interaction Insights into Carbon Utilization and Element Cycling Functions of Hydrothermarchaeota in Hydrothermal Sediment.</title>
        <authorList>
            <person name="Zhou Z."/>
            <person name="Liu Y."/>
            <person name="Xu W."/>
            <person name="Pan J."/>
            <person name="Luo Z.H."/>
            <person name="Li M."/>
        </authorList>
    </citation>
    <scope>NUCLEOTIDE SEQUENCE [LARGE SCALE GENOMIC DNA]</scope>
    <source>
        <strain evidence="7">HyVt-233</strain>
    </source>
</reference>
<dbReference type="SUPFAM" id="SSF52540">
    <property type="entry name" value="P-loop containing nucleoside triphosphate hydrolases"/>
    <property type="match status" value="1"/>
</dbReference>
<dbReference type="CDD" id="cd04488">
    <property type="entry name" value="RecG_wedge_OBF"/>
    <property type="match status" value="1"/>
</dbReference>
<dbReference type="InterPro" id="IPR011545">
    <property type="entry name" value="DEAD/DEAH_box_helicase_dom"/>
</dbReference>
<comment type="caution">
    <text evidence="7">The sequence shown here is derived from an EMBL/GenBank/DDBJ whole genome shotgun (WGS) entry which is preliminary data.</text>
</comment>
<evidence type="ECO:0000256" key="3">
    <source>
        <dbReference type="ARBA" id="ARBA00022806"/>
    </source>
</evidence>
<dbReference type="Gene3D" id="3.40.50.300">
    <property type="entry name" value="P-loop containing nucleotide triphosphate hydrolases"/>
    <property type="match status" value="1"/>
</dbReference>
<keyword evidence="3 7" id="KW-0347">Helicase</keyword>
<protein>
    <submittedName>
        <fullName evidence="7">DEAD/DEAH box helicase</fullName>
    </submittedName>
</protein>
<evidence type="ECO:0000256" key="1">
    <source>
        <dbReference type="ARBA" id="ARBA00022763"/>
    </source>
</evidence>
<dbReference type="GO" id="GO:0006281">
    <property type="term" value="P:DNA repair"/>
    <property type="evidence" value="ECO:0007669"/>
    <property type="project" value="UniProtKB-KW"/>
</dbReference>
<dbReference type="GO" id="GO:0003678">
    <property type="term" value="F:DNA helicase activity"/>
    <property type="evidence" value="ECO:0007669"/>
    <property type="project" value="TreeGrafter"/>
</dbReference>
<dbReference type="InterPro" id="IPR033454">
    <property type="entry name" value="RecG_wedge"/>
</dbReference>
<dbReference type="GO" id="GO:0003677">
    <property type="term" value="F:DNA binding"/>
    <property type="evidence" value="ECO:0007669"/>
    <property type="project" value="UniProtKB-KW"/>
</dbReference>
<dbReference type="EMBL" id="DRBS01000364">
    <property type="protein sequence ID" value="HDD45151.1"/>
    <property type="molecule type" value="Genomic_DNA"/>
</dbReference>
<dbReference type="SUPFAM" id="SSF50249">
    <property type="entry name" value="Nucleic acid-binding proteins"/>
    <property type="match status" value="1"/>
</dbReference>
<dbReference type="Pfam" id="PF17191">
    <property type="entry name" value="RecG_wedge"/>
    <property type="match status" value="1"/>
</dbReference>
<evidence type="ECO:0000259" key="6">
    <source>
        <dbReference type="PROSITE" id="PS51192"/>
    </source>
</evidence>
<dbReference type="Gene3D" id="2.40.50.140">
    <property type="entry name" value="Nucleic acid-binding proteins"/>
    <property type="match status" value="1"/>
</dbReference>
<dbReference type="InterPro" id="IPR027417">
    <property type="entry name" value="P-loop_NTPase"/>
</dbReference>
<dbReference type="PANTHER" id="PTHR47964">
    <property type="entry name" value="ATP-DEPENDENT DNA HELICASE HOMOLOG RECG, CHLOROPLASTIC"/>
    <property type="match status" value="1"/>
</dbReference>
<sequence>MESFEKLIEKLLRPFLLAKRNNYAALEKIKFLESFVSIMIEKLMPLSAPWQQTILNQLRNIIKGFDTASRLEKQNRVDQIIKLIKNLYQPPPCFEVLLTAIDNIPLLSTRWKKIFQKKGLFSLEDLLYFLPTRYVDHRHFRRIEELKPEETAIIQGKIIASGITPIKQGERKLYKVVISDGTGYLSGVWFNFKLKYMQKEFKPGRTVTFIGTIYQYGGEKIIYHPEVNWKKEIKPEIVPIYPEIDGVYPKELRHIMQKIALNYASFLGCPLPEEIRKEYNLLPLWKAVLSLHTPEINTSVSALNRKTSPFHYTLKFLEFFLLELGLALKRKSFLEKKGISFSPTGIYIEPFLKNLPFTLTKAQQRTFTEIKQDMISPRPMHRLLQGDVGSGKTIIALLAALIAIESNYQVAIMTPTEILAEQHFLTTKKWFKDLPIKITLLTSQLKLKEKQKIYDEISNGNYHLVIG</sequence>
<evidence type="ECO:0000256" key="4">
    <source>
        <dbReference type="ARBA" id="ARBA00023125"/>
    </source>
</evidence>